<dbReference type="CDD" id="cd07377">
    <property type="entry name" value="WHTH_GntR"/>
    <property type="match status" value="1"/>
</dbReference>
<dbReference type="InterPro" id="IPR036390">
    <property type="entry name" value="WH_DNA-bd_sf"/>
</dbReference>
<dbReference type="GO" id="GO:0003700">
    <property type="term" value="F:DNA-binding transcription factor activity"/>
    <property type="evidence" value="ECO:0007669"/>
    <property type="project" value="InterPro"/>
</dbReference>
<dbReference type="OrthoDB" id="8664638at2"/>
<proteinExistence type="predicted"/>
<dbReference type="AlphaFoldDB" id="A0A8H9IYE1"/>
<dbReference type="Gene3D" id="1.10.10.10">
    <property type="entry name" value="Winged helix-like DNA-binding domain superfamily/Winged helix DNA-binding domain"/>
    <property type="match status" value="1"/>
</dbReference>
<name>A0A8H9IYE1_9PSEU</name>
<dbReference type="InterPro" id="IPR000485">
    <property type="entry name" value="AsnC-type_HTH_dom"/>
</dbReference>
<dbReference type="Pfam" id="PF07729">
    <property type="entry name" value="FCD"/>
    <property type="match status" value="1"/>
</dbReference>
<dbReference type="SMART" id="SM00345">
    <property type="entry name" value="HTH_GNTR"/>
    <property type="match status" value="1"/>
</dbReference>
<reference evidence="5" key="1">
    <citation type="journal article" date="2014" name="Int. J. Syst. Evol. Microbiol.">
        <title>Complete genome sequence of Corynebacterium casei LMG S-19264T (=DSM 44701T), isolated from a smear-ripened cheese.</title>
        <authorList>
            <consortium name="US DOE Joint Genome Institute (JGI-PGF)"/>
            <person name="Walter F."/>
            <person name="Albersmeier A."/>
            <person name="Kalinowski J."/>
            <person name="Ruckert C."/>
        </authorList>
    </citation>
    <scope>NUCLEOTIDE SEQUENCE</scope>
    <source>
        <strain evidence="5">CGMCC 4.7679</strain>
    </source>
</reference>
<dbReference type="PRINTS" id="PR00033">
    <property type="entry name" value="HTHASNC"/>
</dbReference>
<keyword evidence="2" id="KW-0238">DNA-binding</keyword>
<dbReference type="InterPro" id="IPR008920">
    <property type="entry name" value="TF_FadR/GntR_C"/>
</dbReference>
<dbReference type="SMART" id="SM00895">
    <property type="entry name" value="FCD"/>
    <property type="match status" value="1"/>
</dbReference>
<dbReference type="SUPFAM" id="SSF48008">
    <property type="entry name" value="GntR ligand-binding domain-like"/>
    <property type="match status" value="1"/>
</dbReference>
<reference evidence="5" key="2">
    <citation type="submission" date="2020-09" db="EMBL/GenBank/DDBJ databases">
        <authorList>
            <person name="Sun Q."/>
            <person name="Zhou Y."/>
        </authorList>
    </citation>
    <scope>NUCLEOTIDE SEQUENCE</scope>
    <source>
        <strain evidence="5">CGMCC 4.7679</strain>
    </source>
</reference>
<keyword evidence="1" id="KW-0805">Transcription regulation</keyword>
<dbReference type="PRINTS" id="PR00035">
    <property type="entry name" value="HTHGNTR"/>
</dbReference>
<comment type="caution">
    <text evidence="5">The sequence shown here is derived from an EMBL/GenBank/DDBJ whole genome shotgun (WGS) entry which is preliminary data.</text>
</comment>
<dbReference type="Pfam" id="PF00392">
    <property type="entry name" value="GntR"/>
    <property type="match status" value="1"/>
</dbReference>
<dbReference type="PANTHER" id="PTHR43537:SF45">
    <property type="entry name" value="GNTR FAMILY REGULATORY PROTEIN"/>
    <property type="match status" value="1"/>
</dbReference>
<keyword evidence="3" id="KW-0804">Transcription</keyword>
<dbReference type="EMBL" id="BNAV01000012">
    <property type="protein sequence ID" value="GHF77311.1"/>
    <property type="molecule type" value="Genomic_DNA"/>
</dbReference>
<dbReference type="PANTHER" id="PTHR43537">
    <property type="entry name" value="TRANSCRIPTIONAL REGULATOR, GNTR FAMILY"/>
    <property type="match status" value="1"/>
</dbReference>
<evidence type="ECO:0000259" key="4">
    <source>
        <dbReference type="PROSITE" id="PS50949"/>
    </source>
</evidence>
<dbReference type="InterPro" id="IPR011711">
    <property type="entry name" value="GntR_C"/>
</dbReference>
<dbReference type="GO" id="GO:0043565">
    <property type="term" value="F:sequence-specific DNA binding"/>
    <property type="evidence" value="ECO:0007669"/>
    <property type="project" value="InterPro"/>
</dbReference>
<evidence type="ECO:0000256" key="2">
    <source>
        <dbReference type="ARBA" id="ARBA00023125"/>
    </source>
</evidence>
<dbReference type="SUPFAM" id="SSF46785">
    <property type="entry name" value="Winged helix' DNA-binding domain"/>
    <property type="match status" value="1"/>
</dbReference>
<sequence length="215" mass="23961">MLNQKPLAVVRQRVVDELRGRILSGRLKPGDRLVERELAEDLGVSRLPVREAIRALESEGFLETPSPRRVVVRQLSRVDVEELFDVREALEVLACGLAAERAGKAGLARLEATLREAARATESGKGSRITAANNRFHDEILAVAGHRLLSTLMQSLEGRLAWLTGQNEHWDDLLAEHRRLYEAIASGDPERARACALEHVRVNREVTLSLLFPAE</sequence>
<evidence type="ECO:0000256" key="3">
    <source>
        <dbReference type="ARBA" id="ARBA00023163"/>
    </source>
</evidence>
<dbReference type="RefSeq" id="WP_145938306.1">
    <property type="nucleotide sequence ID" value="NZ_BNAV01000012.1"/>
</dbReference>
<gene>
    <name evidence="5" type="ORF">GCM10017566_59380</name>
</gene>
<dbReference type="Proteomes" id="UP000658656">
    <property type="component" value="Unassembled WGS sequence"/>
</dbReference>
<evidence type="ECO:0000256" key="1">
    <source>
        <dbReference type="ARBA" id="ARBA00023015"/>
    </source>
</evidence>
<feature type="domain" description="HTH gntR-type" evidence="4">
    <location>
        <begin position="8"/>
        <end position="75"/>
    </location>
</feature>
<evidence type="ECO:0000313" key="6">
    <source>
        <dbReference type="Proteomes" id="UP000658656"/>
    </source>
</evidence>
<dbReference type="Gene3D" id="1.20.120.530">
    <property type="entry name" value="GntR ligand-binding domain-like"/>
    <property type="match status" value="1"/>
</dbReference>
<dbReference type="InterPro" id="IPR000524">
    <property type="entry name" value="Tscrpt_reg_HTH_GntR"/>
</dbReference>
<keyword evidence="6" id="KW-1185">Reference proteome</keyword>
<evidence type="ECO:0000313" key="5">
    <source>
        <dbReference type="EMBL" id="GHF77311.1"/>
    </source>
</evidence>
<protein>
    <submittedName>
        <fullName evidence="5">GntR family transcriptional regulator</fullName>
    </submittedName>
</protein>
<accession>A0A8H9IYE1</accession>
<dbReference type="InterPro" id="IPR036388">
    <property type="entry name" value="WH-like_DNA-bd_sf"/>
</dbReference>
<organism evidence="5 6">
    <name type="scientific">Amycolatopsis bartoniae</name>
    <dbReference type="NCBI Taxonomy" id="941986"/>
    <lineage>
        <taxon>Bacteria</taxon>
        <taxon>Bacillati</taxon>
        <taxon>Actinomycetota</taxon>
        <taxon>Actinomycetes</taxon>
        <taxon>Pseudonocardiales</taxon>
        <taxon>Pseudonocardiaceae</taxon>
        <taxon>Amycolatopsis</taxon>
    </lineage>
</organism>
<dbReference type="PROSITE" id="PS50949">
    <property type="entry name" value="HTH_GNTR"/>
    <property type="match status" value="1"/>
</dbReference>